<dbReference type="Pfam" id="PF06966">
    <property type="entry name" value="DUF1295"/>
    <property type="match status" value="1"/>
</dbReference>
<feature type="transmembrane region" description="Helical" evidence="2">
    <location>
        <begin position="42"/>
        <end position="60"/>
    </location>
</feature>
<keyword evidence="2" id="KW-1133">Transmembrane helix</keyword>
<accession>A0A3T0E5Q2</accession>
<organism evidence="3 4">
    <name type="scientific">Glycocaulis alkaliphilus</name>
    <dbReference type="NCBI Taxonomy" id="1434191"/>
    <lineage>
        <taxon>Bacteria</taxon>
        <taxon>Pseudomonadati</taxon>
        <taxon>Pseudomonadota</taxon>
        <taxon>Alphaproteobacteria</taxon>
        <taxon>Maricaulales</taxon>
        <taxon>Maricaulaceae</taxon>
        <taxon>Glycocaulis</taxon>
    </lineage>
</organism>
<keyword evidence="2" id="KW-0472">Membrane</keyword>
<evidence type="ECO:0000256" key="1">
    <source>
        <dbReference type="SAM" id="MobiDB-lite"/>
    </source>
</evidence>
<feature type="transmembrane region" description="Helical" evidence="2">
    <location>
        <begin position="116"/>
        <end position="134"/>
    </location>
</feature>
<dbReference type="Gene3D" id="1.20.120.1630">
    <property type="match status" value="1"/>
</dbReference>
<feature type="region of interest" description="Disordered" evidence="1">
    <location>
        <begin position="268"/>
        <end position="292"/>
    </location>
</feature>
<evidence type="ECO:0000256" key="2">
    <source>
        <dbReference type="SAM" id="Phobius"/>
    </source>
</evidence>
<name>A0A3T0E5Q2_9PROT</name>
<proteinExistence type="predicted"/>
<dbReference type="EMBL" id="CP018911">
    <property type="protein sequence ID" value="AZU02704.1"/>
    <property type="molecule type" value="Genomic_DNA"/>
</dbReference>
<sequence length="292" mass="32568">MPCEDVMPLALILLINFVVIAAVFAGLWLWSRKIKDPSFVDAFWAFGMVILALTTFIMAGDGWLERKLVLAGLTIAWGMRLGLHLFHRWGREGPDRRYQALIGRLQDKRGWDYDKATGLAVFGPQAILLFVVCLPVQLGQISAEPVGFGIIALLGFALAVFGIAYEAIADWQLSVFKENPANKGKVMDQGLWAWSRHPNYFGEMCAWWGIWLIAAESALGFWSFIGPAFLTFTLLRWSGVPLLEKGMKTSRPGYADYAARTSAVFPWPPKARASDEPVIDDEDDTTEYDSAV</sequence>
<dbReference type="PROSITE" id="PS50244">
    <property type="entry name" value="S5A_REDUCTASE"/>
    <property type="match status" value="1"/>
</dbReference>
<dbReference type="KEGG" id="gak:X907_0154"/>
<feature type="transmembrane region" description="Helical" evidence="2">
    <location>
        <begin position="6"/>
        <end position="30"/>
    </location>
</feature>
<evidence type="ECO:0000313" key="3">
    <source>
        <dbReference type="EMBL" id="AZU02704.1"/>
    </source>
</evidence>
<evidence type="ECO:0000313" key="4">
    <source>
        <dbReference type="Proteomes" id="UP000286954"/>
    </source>
</evidence>
<dbReference type="AlphaFoldDB" id="A0A3T0E5Q2"/>
<keyword evidence="2" id="KW-0812">Transmembrane</keyword>
<dbReference type="GO" id="GO:0016020">
    <property type="term" value="C:membrane"/>
    <property type="evidence" value="ECO:0007669"/>
    <property type="project" value="TreeGrafter"/>
</dbReference>
<gene>
    <name evidence="3" type="ORF">X907_0154</name>
</gene>
<feature type="transmembrane region" description="Helical" evidence="2">
    <location>
        <begin position="146"/>
        <end position="165"/>
    </location>
</feature>
<reference evidence="3 4" key="1">
    <citation type="submission" date="2016-12" db="EMBL/GenBank/DDBJ databases">
        <title>The genome of dimorphic prosthecate Glycocaulis alkaliphilus 6b-8t, isolated from crude oil dictates its adaptability in petroleum environments.</title>
        <authorList>
            <person name="Wu X.-L."/>
            <person name="Geng S."/>
        </authorList>
    </citation>
    <scope>NUCLEOTIDE SEQUENCE [LARGE SCALE GENOMIC DNA]</scope>
    <source>
        <strain evidence="3 4">6B-8</strain>
    </source>
</reference>
<dbReference type="InterPro" id="IPR010721">
    <property type="entry name" value="UstE-like"/>
</dbReference>
<protein>
    <submittedName>
        <fullName evidence="3">Uncharacterized protein</fullName>
    </submittedName>
</protein>
<dbReference type="PANTHER" id="PTHR32251:SF17">
    <property type="entry name" value="STEROID 5-ALPHA REDUCTASE C-TERMINAL DOMAIN-CONTAINING PROTEIN"/>
    <property type="match status" value="1"/>
</dbReference>
<feature type="transmembrane region" description="Helical" evidence="2">
    <location>
        <begin position="208"/>
        <end position="235"/>
    </location>
</feature>
<keyword evidence="4" id="KW-1185">Reference proteome</keyword>
<feature type="compositionally biased region" description="Acidic residues" evidence="1">
    <location>
        <begin position="277"/>
        <end position="292"/>
    </location>
</feature>
<dbReference type="Proteomes" id="UP000286954">
    <property type="component" value="Chromosome"/>
</dbReference>
<dbReference type="PANTHER" id="PTHR32251">
    <property type="entry name" value="3-OXO-5-ALPHA-STEROID 4-DEHYDROGENASE"/>
    <property type="match status" value="1"/>
</dbReference>